<gene>
    <name evidence="2" type="ORF">PMAYCL1PPCAC_22919</name>
</gene>
<feature type="domain" description="Endonuclease/exonuclease/phosphatase" evidence="1">
    <location>
        <begin position="9"/>
        <end position="71"/>
    </location>
</feature>
<dbReference type="GO" id="GO:0003824">
    <property type="term" value="F:catalytic activity"/>
    <property type="evidence" value="ECO:0007669"/>
    <property type="project" value="InterPro"/>
</dbReference>
<organism evidence="2 3">
    <name type="scientific">Pristionchus mayeri</name>
    <dbReference type="NCBI Taxonomy" id="1317129"/>
    <lineage>
        <taxon>Eukaryota</taxon>
        <taxon>Metazoa</taxon>
        <taxon>Ecdysozoa</taxon>
        <taxon>Nematoda</taxon>
        <taxon>Chromadorea</taxon>
        <taxon>Rhabditida</taxon>
        <taxon>Rhabditina</taxon>
        <taxon>Diplogasteromorpha</taxon>
        <taxon>Diplogasteroidea</taxon>
        <taxon>Neodiplogasteridae</taxon>
        <taxon>Pristionchus</taxon>
    </lineage>
</organism>
<dbReference type="SUPFAM" id="SSF56219">
    <property type="entry name" value="DNase I-like"/>
    <property type="match status" value="1"/>
</dbReference>
<dbReference type="InterPro" id="IPR036691">
    <property type="entry name" value="Endo/exonu/phosph_ase_sf"/>
</dbReference>
<proteinExistence type="predicted"/>
<evidence type="ECO:0000313" key="2">
    <source>
        <dbReference type="EMBL" id="GMR52724.1"/>
    </source>
</evidence>
<sequence>IIETISILILRFIVARTPDVILLNEVKASDKTLADLTNVIGYRYVNVSSYAPNNRHMRGSAILYRMKPDKFTCLGGDSRGLLERNGAAGSPYWCLSFKMHVIKGTQRNLM</sequence>
<dbReference type="AlphaFoldDB" id="A0AAN5I5Y0"/>
<reference evidence="3" key="1">
    <citation type="submission" date="2022-10" db="EMBL/GenBank/DDBJ databases">
        <title>Genome assembly of Pristionchus species.</title>
        <authorList>
            <person name="Yoshida K."/>
            <person name="Sommer R.J."/>
        </authorList>
    </citation>
    <scope>NUCLEOTIDE SEQUENCE [LARGE SCALE GENOMIC DNA]</scope>
    <source>
        <strain evidence="3">RS5460</strain>
    </source>
</reference>
<evidence type="ECO:0000313" key="3">
    <source>
        <dbReference type="Proteomes" id="UP001328107"/>
    </source>
</evidence>
<protein>
    <recommendedName>
        <fullName evidence="1">Endonuclease/exonuclease/phosphatase domain-containing protein</fullName>
    </recommendedName>
</protein>
<accession>A0AAN5I5Y0</accession>
<dbReference type="Proteomes" id="UP001328107">
    <property type="component" value="Unassembled WGS sequence"/>
</dbReference>
<dbReference type="InterPro" id="IPR005135">
    <property type="entry name" value="Endo/exonuclease/phosphatase"/>
</dbReference>
<keyword evidence="3" id="KW-1185">Reference proteome</keyword>
<dbReference type="Pfam" id="PF03372">
    <property type="entry name" value="Exo_endo_phos"/>
    <property type="match status" value="1"/>
</dbReference>
<feature type="non-terminal residue" evidence="2">
    <location>
        <position position="1"/>
    </location>
</feature>
<dbReference type="Gene3D" id="3.60.10.10">
    <property type="entry name" value="Endonuclease/exonuclease/phosphatase"/>
    <property type="match status" value="1"/>
</dbReference>
<dbReference type="EMBL" id="BTRK01000005">
    <property type="protein sequence ID" value="GMR52724.1"/>
    <property type="molecule type" value="Genomic_DNA"/>
</dbReference>
<comment type="caution">
    <text evidence="2">The sequence shown here is derived from an EMBL/GenBank/DDBJ whole genome shotgun (WGS) entry which is preliminary data.</text>
</comment>
<name>A0AAN5I5Y0_9BILA</name>
<evidence type="ECO:0000259" key="1">
    <source>
        <dbReference type="Pfam" id="PF03372"/>
    </source>
</evidence>